<name>A0A3S0UYB3_9PROT</name>
<feature type="transmembrane region" description="Helical" evidence="1">
    <location>
        <begin position="81"/>
        <end position="108"/>
    </location>
</feature>
<comment type="caution">
    <text evidence="3">The sequence shown here is derived from an EMBL/GenBank/DDBJ whole genome shotgun (WGS) entry which is preliminary data.</text>
</comment>
<dbReference type="Proteomes" id="UP000280346">
    <property type="component" value="Unassembled WGS sequence"/>
</dbReference>
<keyword evidence="1" id="KW-1133">Transmembrane helix</keyword>
<dbReference type="AlphaFoldDB" id="A0A3S0UYB3"/>
<evidence type="ECO:0000313" key="4">
    <source>
        <dbReference type="Proteomes" id="UP000280346"/>
    </source>
</evidence>
<evidence type="ECO:0000259" key="2">
    <source>
        <dbReference type="Pfam" id="PF07331"/>
    </source>
</evidence>
<feature type="domain" description="DUF1468" evidence="2">
    <location>
        <begin position="16"/>
        <end position="148"/>
    </location>
</feature>
<keyword evidence="4" id="KW-1185">Reference proteome</keyword>
<sequence>MVREKSMSIRNTSDFVSGLALVAVGGGALFAARDYAMGTAFRMGPGYFPALLGGLLALLGIAISLRALWIDEGNRMGGVAWRPLVLVLGGVLSFSVALGVLGLALASLLALTVSALATHDVRHWEVPVLSLGLSGFSLVVFVYGLGLPIKIWPV</sequence>
<evidence type="ECO:0000313" key="3">
    <source>
        <dbReference type="EMBL" id="RUQ64055.1"/>
    </source>
</evidence>
<dbReference type="InterPro" id="IPR009936">
    <property type="entry name" value="DUF1468"/>
</dbReference>
<evidence type="ECO:0000256" key="1">
    <source>
        <dbReference type="SAM" id="Phobius"/>
    </source>
</evidence>
<feature type="transmembrane region" description="Helical" evidence="1">
    <location>
        <begin position="47"/>
        <end position="69"/>
    </location>
</feature>
<dbReference type="EMBL" id="RZIJ01000030">
    <property type="protein sequence ID" value="RUQ64055.1"/>
    <property type="molecule type" value="Genomic_DNA"/>
</dbReference>
<dbReference type="Pfam" id="PF07331">
    <property type="entry name" value="TctB"/>
    <property type="match status" value="1"/>
</dbReference>
<feature type="transmembrane region" description="Helical" evidence="1">
    <location>
        <begin position="128"/>
        <end position="149"/>
    </location>
</feature>
<organism evidence="3 4">
    <name type="scientific">Azospirillum doebereinerae</name>
    <dbReference type="NCBI Taxonomy" id="92933"/>
    <lineage>
        <taxon>Bacteria</taxon>
        <taxon>Pseudomonadati</taxon>
        <taxon>Pseudomonadota</taxon>
        <taxon>Alphaproteobacteria</taxon>
        <taxon>Rhodospirillales</taxon>
        <taxon>Azospirillaceae</taxon>
        <taxon>Azospirillum</taxon>
    </lineage>
</organism>
<keyword evidence="1" id="KW-0812">Transmembrane</keyword>
<protein>
    <submittedName>
        <fullName evidence="3">Tripartite tricarboxylate transporter TctB family protein</fullName>
    </submittedName>
</protein>
<proteinExistence type="predicted"/>
<accession>A0A3S0UYB3</accession>
<keyword evidence="1" id="KW-0472">Membrane</keyword>
<gene>
    <name evidence="3" type="ORF">EJ913_26780</name>
</gene>
<reference evidence="3 4" key="1">
    <citation type="submission" date="2018-12" db="EMBL/GenBank/DDBJ databases">
        <authorList>
            <person name="Yang Y."/>
        </authorList>
    </citation>
    <scope>NUCLEOTIDE SEQUENCE [LARGE SCALE GENOMIC DNA]</scope>
    <source>
        <strain evidence="3 4">GSF71</strain>
    </source>
</reference>